<dbReference type="EMBL" id="BAAAGS010000094">
    <property type="protein sequence ID" value="GAA0561826.1"/>
    <property type="molecule type" value="Genomic_DNA"/>
</dbReference>
<proteinExistence type="predicted"/>
<gene>
    <name evidence="2" type="ORF">GCM10009533_68220</name>
</gene>
<dbReference type="Pfam" id="PF07661">
    <property type="entry name" value="MORN_2"/>
    <property type="match status" value="1"/>
</dbReference>
<evidence type="ECO:0000313" key="2">
    <source>
        <dbReference type="EMBL" id="GAA0561826.1"/>
    </source>
</evidence>
<evidence type="ECO:0008006" key="4">
    <source>
        <dbReference type="Google" id="ProtNLM"/>
    </source>
</evidence>
<feature type="region of interest" description="Disordered" evidence="1">
    <location>
        <begin position="1"/>
        <end position="31"/>
    </location>
</feature>
<comment type="caution">
    <text evidence="2">The sequence shown here is derived from an EMBL/GenBank/DDBJ whole genome shotgun (WGS) entry which is preliminary data.</text>
</comment>
<dbReference type="SUPFAM" id="SSF82185">
    <property type="entry name" value="Histone H3 K4-specific methyltransferase SET7/9 N-terminal domain"/>
    <property type="match status" value="1"/>
</dbReference>
<name>A0ABN1EA94_SACER</name>
<accession>A0ABN1EA94</accession>
<reference evidence="2 3" key="1">
    <citation type="journal article" date="2019" name="Int. J. Syst. Evol. Microbiol.">
        <title>The Global Catalogue of Microorganisms (GCM) 10K type strain sequencing project: providing services to taxonomists for standard genome sequencing and annotation.</title>
        <authorList>
            <consortium name="The Broad Institute Genomics Platform"/>
            <consortium name="The Broad Institute Genome Sequencing Center for Infectious Disease"/>
            <person name="Wu L."/>
            <person name="Ma J."/>
        </authorList>
    </citation>
    <scope>NUCLEOTIDE SEQUENCE [LARGE SCALE GENOMIC DNA]</scope>
    <source>
        <strain evidence="2 3">JCM 10303</strain>
    </source>
</reference>
<keyword evidence="3" id="KW-1185">Reference proteome</keyword>
<dbReference type="Proteomes" id="UP001500729">
    <property type="component" value="Unassembled WGS sequence"/>
</dbReference>
<evidence type="ECO:0000256" key="1">
    <source>
        <dbReference type="SAM" id="MobiDB-lite"/>
    </source>
</evidence>
<dbReference type="RefSeq" id="WP_009950691.1">
    <property type="nucleotide sequence ID" value="NZ_BAAAGS010000094.1"/>
</dbReference>
<protein>
    <recommendedName>
        <fullName evidence="4">MORN repeat variant</fullName>
    </recommendedName>
</protein>
<dbReference type="InterPro" id="IPR011652">
    <property type="entry name" value="MORN_2"/>
</dbReference>
<evidence type="ECO:0000313" key="3">
    <source>
        <dbReference type="Proteomes" id="UP001500729"/>
    </source>
</evidence>
<sequence>MIRVNEDDLDVDGSGRAWHQGQPFTGEEEDRLPDGTLISITTYANGRQEGPDREWYPDGTLKEEGNFSKGLPIGLHRAWRPDGTLARELEFSDEGLVIRRQGFDAEGNVTWQDAG</sequence>
<organism evidence="2 3">
    <name type="scientific">Saccharopolyspora erythraea</name>
    <name type="common">Streptomyces erythraeus</name>
    <dbReference type="NCBI Taxonomy" id="1836"/>
    <lineage>
        <taxon>Bacteria</taxon>
        <taxon>Bacillati</taxon>
        <taxon>Actinomycetota</taxon>
        <taxon>Actinomycetes</taxon>
        <taxon>Pseudonocardiales</taxon>
        <taxon>Pseudonocardiaceae</taxon>
        <taxon>Saccharopolyspora</taxon>
    </lineage>
</organism>
<dbReference type="Gene3D" id="2.20.110.10">
    <property type="entry name" value="Histone H3 K4-specific methyltransferase SET7/9 N-terminal domain"/>
    <property type="match status" value="1"/>
</dbReference>